<sequence length="116" mass="12006">MAARKGATKEATKAATPATQAKKQAVIGAANSVAKQAANQAETQAATRSTEGSKPAASASTISPSYPIHELMAESEALLGVKPEVFAGALEGATKETLQVKEAKQLVEQFLRKKVL</sequence>
<protein>
    <recommendedName>
        <fullName evidence="2">YqzN/YkzM domain-containing protein</fullName>
    </recommendedName>
</protein>
<proteinExistence type="predicted"/>
<reference evidence="4" key="1">
    <citation type="journal article" date="2019" name="Int. J. Syst. Evol. Microbiol.">
        <title>The Global Catalogue of Microorganisms (GCM) 10K type strain sequencing project: providing services to taxonomists for standard genome sequencing and annotation.</title>
        <authorList>
            <consortium name="The Broad Institute Genomics Platform"/>
            <consortium name="The Broad Institute Genome Sequencing Center for Infectious Disease"/>
            <person name="Wu L."/>
            <person name="Ma J."/>
        </authorList>
    </citation>
    <scope>NUCLEOTIDE SEQUENCE [LARGE SCALE GENOMIC DNA]</scope>
    <source>
        <strain evidence="4">CCUG 59189</strain>
    </source>
</reference>
<comment type="caution">
    <text evidence="3">The sequence shown here is derived from an EMBL/GenBank/DDBJ whole genome shotgun (WGS) entry which is preliminary data.</text>
</comment>
<feature type="region of interest" description="Disordered" evidence="1">
    <location>
        <begin position="1"/>
        <end position="22"/>
    </location>
</feature>
<evidence type="ECO:0000313" key="4">
    <source>
        <dbReference type="Proteomes" id="UP001597262"/>
    </source>
</evidence>
<feature type="compositionally biased region" description="Low complexity" evidence="1">
    <location>
        <begin position="13"/>
        <end position="22"/>
    </location>
</feature>
<dbReference type="Pfam" id="PF26160">
    <property type="entry name" value="YqzN_YkzM"/>
    <property type="match status" value="1"/>
</dbReference>
<evidence type="ECO:0000256" key="1">
    <source>
        <dbReference type="SAM" id="MobiDB-lite"/>
    </source>
</evidence>
<feature type="domain" description="YqzN/YkzM" evidence="2">
    <location>
        <begin position="64"/>
        <end position="114"/>
    </location>
</feature>
<name>A0ABW3RWP6_9BACL</name>
<dbReference type="InterPro" id="IPR058869">
    <property type="entry name" value="YqzN_YkzM"/>
</dbReference>
<feature type="compositionally biased region" description="Polar residues" evidence="1">
    <location>
        <begin position="47"/>
        <end position="63"/>
    </location>
</feature>
<feature type="compositionally biased region" description="Low complexity" evidence="1">
    <location>
        <begin position="37"/>
        <end position="46"/>
    </location>
</feature>
<gene>
    <name evidence="3" type="ORF">ACFQ3W_11435</name>
</gene>
<dbReference type="EMBL" id="JBHTLM010000007">
    <property type="protein sequence ID" value="MFD1176908.1"/>
    <property type="molecule type" value="Genomic_DNA"/>
</dbReference>
<keyword evidence="4" id="KW-1185">Reference proteome</keyword>
<evidence type="ECO:0000313" key="3">
    <source>
        <dbReference type="EMBL" id="MFD1176908.1"/>
    </source>
</evidence>
<dbReference type="RefSeq" id="WP_379319358.1">
    <property type="nucleotide sequence ID" value="NZ_JBHTLM010000007.1"/>
</dbReference>
<evidence type="ECO:0000259" key="2">
    <source>
        <dbReference type="Pfam" id="PF26160"/>
    </source>
</evidence>
<accession>A0ABW3RWP6</accession>
<feature type="region of interest" description="Disordered" evidence="1">
    <location>
        <begin position="37"/>
        <end position="63"/>
    </location>
</feature>
<organism evidence="3 4">
    <name type="scientific">Paenibacillus puldeungensis</name>
    <dbReference type="NCBI Taxonomy" id="696536"/>
    <lineage>
        <taxon>Bacteria</taxon>
        <taxon>Bacillati</taxon>
        <taxon>Bacillota</taxon>
        <taxon>Bacilli</taxon>
        <taxon>Bacillales</taxon>
        <taxon>Paenibacillaceae</taxon>
        <taxon>Paenibacillus</taxon>
    </lineage>
</organism>
<dbReference type="Proteomes" id="UP001597262">
    <property type="component" value="Unassembled WGS sequence"/>
</dbReference>